<keyword evidence="2" id="KW-1185">Reference proteome</keyword>
<dbReference type="EMBL" id="CAJJDO010000106">
    <property type="protein sequence ID" value="CAD8194479.1"/>
    <property type="molecule type" value="Genomic_DNA"/>
</dbReference>
<evidence type="ECO:0000313" key="2">
    <source>
        <dbReference type="Proteomes" id="UP000689195"/>
    </source>
</evidence>
<comment type="caution">
    <text evidence="1">The sequence shown here is derived from an EMBL/GenBank/DDBJ whole genome shotgun (WGS) entry which is preliminary data.</text>
</comment>
<accession>A0A8S1X1Z0</accession>
<dbReference type="AlphaFoldDB" id="A0A8S1X1Z0"/>
<sequence>MDLNDSQKINLQSITNKKKLIKLNNSLNFGEKSISQIWKDYLNQVLLVQINHSNDLAVIQLNQLKIIKQCKLIDECQMIVSKDGKTFSYLKNCNE</sequence>
<name>A0A8S1X1Z0_9CILI</name>
<protein>
    <submittedName>
        <fullName evidence="1">Uncharacterized protein</fullName>
    </submittedName>
</protein>
<gene>
    <name evidence="1" type="ORF">PPENT_87.1.T1060216</name>
</gene>
<dbReference type="Proteomes" id="UP000689195">
    <property type="component" value="Unassembled WGS sequence"/>
</dbReference>
<reference evidence="1" key="1">
    <citation type="submission" date="2021-01" db="EMBL/GenBank/DDBJ databases">
        <authorList>
            <consortium name="Genoscope - CEA"/>
            <person name="William W."/>
        </authorList>
    </citation>
    <scope>NUCLEOTIDE SEQUENCE</scope>
</reference>
<dbReference type="OrthoDB" id="10558287at2759"/>
<organism evidence="1 2">
    <name type="scientific">Paramecium pentaurelia</name>
    <dbReference type="NCBI Taxonomy" id="43138"/>
    <lineage>
        <taxon>Eukaryota</taxon>
        <taxon>Sar</taxon>
        <taxon>Alveolata</taxon>
        <taxon>Ciliophora</taxon>
        <taxon>Intramacronucleata</taxon>
        <taxon>Oligohymenophorea</taxon>
        <taxon>Peniculida</taxon>
        <taxon>Parameciidae</taxon>
        <taxon>Paramecium</taxon>
    </lineage>
</organism>
<proteinExistence type="predicted"/>
<evidence type="ECO:0000313" key="1">
    <source>
        <dbReference type="EMBL" id="CAD8194479.1"/>
    </source>
</evidence>